<dbReference type="CDD" id="cd06558">
    <property type="entry name" value="crotonase-like"/>
    <property type="match status" value="1"/>
</dbReference>
<dbReference type="Pfam" id="PF00378">
    <property type="entry name" value="ECH_1"/>
    <property type="match status" value="1"/>
</dbReference>
<reference evidence="2" key="1">
    <citation type="submission" date="2022-04" db="EMBL/GenBank/DDBJ databases">
        <title>Halobacillus sp. isolated from saltern.</title>
        <authorList>
            <person name="Won M."/>
            <person name="Lee C.-M."/>
            <person name="Woen H.-Y."/>
            <person name="Kwon S.-W."/>
        </authorList>
    </citation>
    <scope>NUCLEOTIDE SEQUENCE</scope>
    <source>
        <strain evidence="2">SSHM10-5</strain>
    </source>
</reference>
<accession>A0ABY4HHM4</accession>
<evidence type="ECO:0000313" key="3">
    <source>
        <dbReference type="Proteomes" id="UP000830326"/>
    </source>
</evidence>
<dbReference type="Proteomes" id="UP000830326">
    <property type="component" value="Chromosome"/>
</dbReference>
<dbReference type="InterPro" id="IPR029045">
    <property type="entry name" value="ClpP/crotonase-like_dom_sf"/>
</dbReference>
<dbReference type="PANTHER" id="PTHR11941:SF27">
    <property type="entry name" value="ETHYLMALONYL-COA DECARBOXYLASE"/>
    <property type="match status" value="1"/>
</dbReference>
<gene>
    <name evidence="2" type="ORF">MUO15_05380</name>
</gene>
<protein>
    <submittedName>
        <fullName evidence="2">Enoyl-CoA hydratase/isomerase family protein</fullName>
    </submittedName>
</protein>
<dbReference type="InterPro" id="IPR001753">
    <property type="entry name" value="Enoyl-CoA_hydra/iso"/>
</dbReference>
<dbReference type="PANTHER" id="PTHR11941">
    <property type="entry name" value="ENOYL-COA HYDRATASE-RELATED"/>
    <property type="match status" value="1"/>
</dbReference>
<dbReference type="Gene3D" id="3.90.226.10">
    <property type="entry name" value="2-enoyl-CoA Hydratase, Chain A, domain 1"/>
    <property type="match status" value="1"/>
</dbReference>
<name>A0ABY4HHM4_9BACI</name>
<organism evidence="2 3">
    <name type="scientific">Halobacillus amylolyticus</name>
    <dbReference type="NCBI Taxonomy" id="2932259"/>
    <lineage>
        <taxon>Bacteria</taxon>
        <taxon>Bacillati</taxon>
        <taxon>Bacillota</taxon>
        <taxon>Bacilli</taxon>
        <taxon>Bacillales</taxon>
        <taxon>Bacillaceae</taxon>
        <taxon>Halobacillus</taxon>
    </lineage>
</organism>
<dbReference type="SUPFAM" id="SSF52096">
    <property type="entry name" value="ClpP/crotonase"/>
    <property type="match status" value="1"/>
</dbReference>
<proteinExistence type="predicted"/>
<dbReference type="EMBL" id="CP095075">
    <property type="protein sequence ID" value="UOR12935.1"/>
    <property type="molecule type" value="Genomic_DNA"/>
</dbReference>
<keyword evidence="3" id="KW-1185">Reference proteome</keyword>
<keyword evidence="1" id="KW-0456">Lyase</keyword>
<dbReference type="RefSeq" id="WP_245034122.1">
    <property type="nucleotide sequence ID" value="NZ_CP095075.1"/>
</dbReference>
<evidence type="ECO:0000313" key="2">
    <source>
        <dbReference type="EMBL" id="UOR12935.1"/>
    </source>
</evidence>
<evidence type="ECO:0000256" key="1">
    <source>
        <dbReference type="ARBA" id="ARBA00023239"/>
    </source>
</evidence>
<sequence>MGQVILSVSDRGYAHIVLNRPEKMNAITQKVISELRDALKQARAIENLKCLVISGAGDRAFCAGGDLQEFHGELTKEEAYRMLSPMKDALYELACFPLPTFAFLNGQARGGGCEIATACDFRYGLADSSYGFVQGQLGILPGWGGGVLLYKKIAAHFAAHWLMDARMYGTEEVSRMGWLHKVVSKQQLAGEELLQPFLEKSQEQLRLFKKQYSEHLSIEGLLQQMDEEVQQCSGLWESEAHVQAVRRFTSSRKKS</sequence>